<dbReference type="SUPFAM" id="SSF53098">
    <property type="entry name" value="Ribonuclease H-like"/>
    <property type="match status" value="1"/>
</dbReference>
<keyword evidence="9 16" id="KW-0460">Magnesium</keyword>
<dbReference type="PROSITE" id="PS51785">
    <property type="entry name" value="EXOI_C"/>
    <property type="match status" value="1"/>
</dbReference>
<evidence type="ECO:0000256" key="14">
    <source>
        <dbReference type="PIRNR" id="PIRNR000977"/>
    </source>
</evidence>
<evidence type="ECO:0000256" key="1">
    <source>
        <dbReference type="ARBA" id="ARBA00000563"/>
    </source>
</evidence>
<dbReference type="Pfam" id="PF26016">
    <property type="entry name" value="ExoI_C"/>
    <property type="match status" value="1"/>
</dbReference>
<dbReference type="EMBL" id="CP009253">
    <property type="protein sequence ID" value="ALD15480.1"/>
    <property type="molecule type" value="Genomic_DNA"/>
</dbReference>
<dbReference type="FunFam" id="3.30.420.10:FF:000033">
    <property type="entry name" value="Exodeoxyribonuclease I"/>
    <property type="match status" value="1"/>
</dbReference>
<dbReference type="InterPro" id="IPR058561">
    <property type="entry name" value="Exonuc_1_C"/>
</dbReference>
<sequence>MEKNKVFSSQKNQLTFLFYDYETFGTHTSLDKPAQFASIRTDKNLEIIEKPKCFYCFPSDDYLPEPYSILITKITPQYTLKHGVNEYEFAKKIYKIIMRPNSCIVGYNNIFFDDEITRNIFYRNFLDPYEWSWKHNNSRWDLLNIMRVCYLLRPDGIIWPKDHLGIPNFKLSNLTRENNIFHENAHDAASDVYATIKLARLIKKQQPKLFNFFFKYRKKNKLFELINLESLDPILYISSVFSSARNNMSFILPLFWDENNNNILIAIDLFQDVKKLINFLKHNNHEDIQIKNLFDLGIILVYFNRCPVLVPIKLIRLEDAQRLQIKSFCINKKVNIIKLNYFIINNIKKIFSQKNTFQENSNVDLQIYHSFFGLHDKKLIKQISNTKPIDLKNLILDFRDIRLKELFFRYKARNFSFILNADEKKIWLNHCLKVFNRFDLKQYINKVENLLEEFSFDIEKVDLLNKLLKYVYQKYKTLFYQKINSN</sequence>
<keyword evidence="11 14" id="KW-0234">DNA repair</keyword>
<evidence type="ECO:0000313" key="19">
    <source>
        <dbReference type="EMBL" id="ALD15480.1"/>
    </source>
</evidence>
<dbReference type="GO" id="GO:0006281">
    <property type="term" value="P:DNA repair"/>
    <property type="evidence" value="ECO:0007669"/>
    <property type="project" value="UniProtKB-KW"/>
</dbReference>
<keyword evidence="10" id="KW-0238">DNA-binding</keyword>
<evidence type="ECO:0000256" key="4">
    <source>
        <dbReference type="ARBA" id="ARBA00022722"/>
    </source>
</evidence>
<comment type="cofactor">
    <cofactor evidence="16">
        <name>Mg(2+)</name>
        <dbReference type="ChEBI" id="CHEBI:18420"/>
    </cofactor>
    <text evidence="16">Binds 2 Mg(2+) ions per monomer.</text>
</comment>
<dbReference type="InterPro" id="IPR034747">
    <property type="entry name" value="EXOI_SH3"/>
</dbReference>
<dbReference type="PIRSF" id="PIRSF000977">
    <property type="entry name" value="Exodeoxyribonuclease_I"/>
    <property type="match status" value="1"/>
</dbReference>
<dbReference type="GO" id="GO:0008310">
    <property type="term" value="F:single-stranded DNA 3'-5' DNA exonuclease activity"/>
    <property type="evidence" value="ECO:0007669"/>
    <property type="project" value="UniProtKB-EC"/>
</dbReference>
<dbReference type="Pfam" id="PF00929">
    <property type="entry name" value="RNase_T"/>
    <property type="match status" value="1"/>
</dbReference>
<feature type="binding site" evidence="15">
    <location>
        <position position="170"/>
    </location>
    <ligand>
        <name>substrate</name>
    </ligand>
</feature>
<dbReference type="InterPro" id="IPR013520">
    <property type="entry name" value="Ribonucl_H"/>
</dbReference>
<comment type="catalytic activity">
    <reaction evidence="1 14">
        <text>Exonucleolytic cleavage in the 3'- to 5'-direction to yield nucleoside 5'-phosphates.</text>
        <dbReference type="EC" id="3.1.11.1"/>
    </reaction>
</comment>
<evidence type="ECO:0000256" key="10">
    <source>
        <dbReference type="ARBA" id="ARBA00023125"/>
    </source>
</evidence>
<evidence type="ECO:0000256" key="3">
    <source>
        <dbReference type="ARBA" id="ARBA00019900"/>
    </source>
</evidence>
<dbReference type="Proteomes" id="UP000066321">
    <property type="component" value="Chromosome"/>
</dbReference>
<proteinExistence type="predicted"/>
<reference evidence="19 20" key="1">
    <citation type="journal article" date="2015" name="J Genomics">
        <title>Whole Genome Sequence of the Soybean Aphid Endosymbiont Buchnera aphidicola and Genetic Differentiation among Biotype-Specific Strains.</title>
        <authorList>
            <person name="Cassone B.J."/>
            <person name="Wenger J.A."/>
            <person name="Michel A.P."/>
        </authorList>
    </citation>
    <scope>NUCLEOTIDE SEQUENCE [LARGE SCALE GENOMIC DNA]</scope>
    <source>
        <strain evidence="19 20">BAg</strain>
    </source>
</reference>
<dbReference type="InterPro" id="IPR036397">
    <property type="entry name" value="RNaseH_sf"/>
</dbReference>
<keyword evidence="8 14" id="KW-0269">Exonuclease</keyword>
<evidence type="ECO:0000256" key="8">
    <source>
        <dbReference type="ARBA" id="ARBA00022839"/>
    </source>
</evidence>
<evidence type="ECO:0000256" key="11">
    <source>
        <dbReference type="ARBA" id="ARBA00023204"/>
    </source>
</evidence>
<dbReference type="GO" id="GO:0046872">
    <property type="term" value="F:metal ion binding"/>
    <property type="evidence" value="ECO:0007669"/>
    <property type="project" value="UniProtKB-KW"/>
</dbReference>
<dbReference type="NCBIfam" id="NF008746">
    <property type="entry name" value="PRK11779.1"/>
    <property type="match status" value="1"/>
</dbReference>
<dbReference type="Gene3D" id="3.30.1520.20">
    <property type="entry name" value="Exonuclease ExoI, domain 2"/>
    <property type="match status" value="1"/>
</dbReference>
<evidence type="ECO:0000313" key="20">
    <source>
        <dbReference type="Proteomes" id="UP000066321"/>
    </source>
</evidence>
<gene>
    <name evidence="19" type="ORF">IX46_02870</name>
</gene>
<keyword evidence="6 14" id="KW-0227">DNA damage</keyword>
<dbReference type="CDD" id="cd06138">
    <property type="entry name" value="ExoI_N"/>
    <property type="match status" value="1"/>
</dbReference>
<feature type="binding site" evidence="16">
    <location>
        <position position="22"/>
    </location>
    <ligand>
        <name>Mg(2+)</name>
        <dbReference type="ChEBI" id="CHEBI:18420"/>
        <label>2</label>
    </ligand>
</feature>
<dbReference type="KEGG" id="baph:IX46_02870"/>
<organism evidence="19 20">
    <name type="scientific">Buchnera aphidicola</name>
    <name type="common">Aphis glycines</name>
    <dbReference type="NCBI Taxonomy" id="1265350"/>
    <lineage>
        <taxon>Bacteria</taxon>
        <taxon>Pseudomonadati</taxon>
        <taxon>Pseudomonadota</taxon>
        <taxon>Gammaproteobacteria</taxon>
        <taxon>Enterobacterales</taxon>
        <taxon>Erwiniaceae</taxon>
        <taxon>Buchnera</taxon>
    </lineage>
</organism>
<dbReference type="EC" id="3.1.11.1" evidence="2 14"/>
<evidence type="ECO:0000259" key="17">
    <source>
        <dbReference type="PROSITE" id="PS51784"/>
    </source>
</evidence>
<comment type="subunit">
    <text evidence="13">Monomer. Interacts with ssb (via C-terminus); this interaction stimulates the exonuclease activity by recruiting the enzyme to its substrate.</text>
</comment>
<accession>A0A0M3RSG9</accession>
<evidence type="ECO:0000256" key="15">
    <source>
        <dbReference type="PIRSR" id="PIRSR000977-1"/>
    </source>
</evidence>
<keyword evidence="4 14" id="KW-0540">Nuclease</keyword>
<dbReference type="Gene3D" id="1.20.1280.70">
    <property type="entry name" value="Exonuclease ExoI, domain 3"/>
    <property type="match status" value="1"/>
</dbReference>
<dbReference type="OrthoDB" id="9763470at2"/>
<evidence type="ECO:0000256" key="16">
    <source>
        <dbReference type="PIRSR" id="PIRSR000977-2"/>
    </source>
</evidence>
<feature type="binding site" evidence="15">
    <location>
        <position position="22"/>
    </location>
    <ligand>
        <name>substrate</name>
    </ligand>
</feature>
<name>A0A0M3RSG9_9GAMM</name>
<dbReference type="Gene3D" id="1.10.287.1240">
    <property type="match status" value="1"/>
</dbReference>
<evidence type="ECO:0000256" key="5">
    <source>
        <dbReference type="ARBA" id="ARBA00022723"/>
    </source>
</evidence>
<dbReference type="AlphaFoldDB" id="A0A0M3RSG9"/>
<comment type="function">
    <text evidence="12">Degrades single-stranded DNA (ssDNA) in a highly processive manner. Also functions as a DNA deoxyribophosphodiesterase that releases deoxyribose-phosphate moieties following the cleavage of DNA at an apurinic/apyrimidinic (AP) site by either an AP endonuclease or AP lyase.</text>
</comment>
<evidence type="ECO:0000256" key="9">
    <source>
        <dbReference type="ARBA" id="ARBA00022842"/>
    </source>
</evidence>
<evidence type="ECO:0000256" key="7">
    <source>
        <dbReference type="ARBA" id="ARBA00022801"/>
    </source>
</evidence>
<dbReference type="InterPro" id="IPR023607">
    <property type="entry name" value="Exodeoxyribonuclease_I"/>
</dbReference>
<evidence type="ECO:0000259" key="18">
    <source>
        <dbReference type="PROSITE" id="PS51785"/>
    </source>
</evidence>
<dbReference type="InterPro" id="IPR013620">
    <property type="entry name" value="Exonuc_1_SH3"/>
</dbReference>
<dbReference type="Gene3D" id="3.30.420.10">
    <property type="entry name" value="Ribonuclease H-like superfamily/Ribonuclease H"/>
    <property type="match status" value="1"/>
</dbReference>
<keyword evidence="5 16" id="KW-0479">Metal-binding</keyword>
<dbReference type="InterPro" id="IPR012337">
    <property type="entry name" value="RNaseH-like_sf"/>
</dbReference>
<evidence type="ECO:0000256" key="6">
    <source>
        <dbReference type="ARBA" id="ARBA00022763"/>
    </source>
</evidence>
<dbReference type="PROSITE" id="PS51784">
    <property type="entry name" value="EXOI_SH3"/>
    <property type="match status" value="1"/>
</dbReference>
<evidence type="ECO:0000256" key="12">
    <source>
        <dbReference type="ARBA" id="ARBA00046035"/>
    </source>
</evidence>
<dbReference type="PATRIC" id="fig|1265350.3.peg.544"/>
<dbReference type="RefSeq" id="WP_053940473.1">
    <property type="nucleotide sequence ID" value="NZ_CP009253.1"/>
</dbReference>
<evidence type="ECO:0000256" key="13">
    <source>
        <dbReference type="ARBA" id="ARBA00046792"/>
    </source>
</evidence>
<feature type="domain" description="ExoI C-terminal" evidence="18">
    <location>
        <begin position="359"/>
        <end position="475"/>
    </location>
</feature>
<feature type="binding site" evidence="16">
    <location>
        <position position="20"/>
    </location>
    <ligand>
        <name>Mg(2+)</name>
        <dbReference type="ChEBI" id="CHEBI:18420"/>
        <label>1</label>
    </ligand>
</feature>
<protein>
    <recommendedName>
        <fullName evidence="3 14">Exodeoxyribonuclease I</fullName>
        <ecNumber evidence="2 14">3.1.11.1</ecNumber>
    </recommendedName>
</protein>
<dbReference type="InterPro" id="IPR038649">
    <property type="entry name" value="EXOI_SH3_sf"/>
</dbReference>
<keyword evidence="7 14" id="KW-0378">Hydrolase</keyword>
<dbReference type="STRING" id="1265350.IX46_02870"/>
<dbReference type="GO" id="GO:0003677">
    <property type="term" value="F:DNA binding"/>
    <property type="evidence" value="ECO:0007669"/>
    <property type="project" value="UniProtKB-KW"/>
</dbReference>
<evidence type="ECO:0000256" key="2">
    <source>
        <dbReference type="ARBA" id="ARBA00012108"/>
    </source>
</evidence>
<dbReference type="Pfam" id="PF08411">
    <property type="entry name" value="ExoI_SH3"/>
    <property type="match status" value="1"/>
</dbReference>
<feature type="domain" description="ExoI SH3-like" evidence="17">
    <location>
        <begin position="207"/>
        <end position="355"/>
    </location>
</feature>
<feature type="binding site" evidence="16">
    <location>
        <position position="191"/>
    </location>
    <ligand>
        <name>Mg(2+)</name>
        <dbReference type="ChEBI" id="CHEBI:18420"/>
        <label>2</label>
    </ligand>
</feature>